<reference evidence="3 4" key="1">
    <citation type="journal article" date="2021" name="J. Hered.">
        <title>A chromosome-level genome assembly of the parasitoid wasp, Cotesia glomerata (Hymenoptera: Braconidae).</title>
        <authorList>
            <person name="Pinto B.J."/>
            <person name="Weis J.J."/>
            <person name="Gamble T."/>
            <person name="Ode P.J."/>
            <person name="Paul R."/>
            <person name="Zaspel J.M."/>
        </authorList>
    </citation>
    <scope>NUCLEOTIDE SEQUENCE [LARGE SCALE GENOMIC DNA]</scope>
    <source>
        <strain evidence="3">CgM1</strain>
    </source>
</reference>
<dbReference type="PANTHER" id="PTHR13518">
    <property type="entry name" value="PUTATIVE TREBLE-CLEF ZINC-FINGER C2ORF42 FAMILY MEMBER"/>
    <property type="match status" value="1"/>
</dbReference>
<dbReference type="InterPro" id="IPR026049">
    <property type="entry name" value="C2orf42"/>
</dbReference>
<proteinExistence type="predicted"/>
<gene>
    <name evidence="3" type="ORF">KQX54_003477</name>
</gene>
<evidence type="ECO:0000259" key="2">
    <source>
        <dbReference type="Pfam" id="PF14952"/>
    </source>
</evidence>
<evidence type="ECO:0000313" key="4">
    <source>
        <dbReference type="Proteomes" id="UP000826195"/>
    </source>
</evidence>
<evidence type="ECO:0000313" key="3">
    <source>
        <dbReference type="EMBL" id="KAH0566726.1"/>
    </source>
</evidence>
<keyword evidence="4" id="KW-1185">Reference proteome</keyword>
<accession>A0AAV7J421</accession>
<feature type="coiled-coil region" evidence="1">
    <location>
        <begin position="287"/>
        <end position="318"/>
    </location>
</feature>
<dbReference type="Pfam" id="PF14952">
    <property type="entry name" value="zf-tcix"/>
    <property type="match status" value="1"/>
</dbReference>
<comment type="caution">
    <text evidence="3">The sequence shown here is derived from an EMBL/GenBank/DDBJ whole genome shotgun (WGS) entry which is preliminary data.</text>
</comment>
<sequence length="741" mass="84712">MSNEDRIRFILSDLGKATLRGVKKCPKCGTLTGSRGLSCKNKYCDVIFKESGDRCKLSTKACKLITNSLAQIFSIRIRGKGPHYRGFVQLPVVNATVQNDMTTVITKTSSLCFVESCQKSFDTGVLQCHEEDKDADKDEVSSTCQHIQAAYKCYAEAQPLPLKNSLLSTLNVSCEMKKKIWCLATESIGPLVQRISKNIMAVKCKASPKHPLGYLHIIFFTIKVKDKTEFKYTCECPNPNDSKANDKNTDKSTSESKTKDKKCVHFYASICAFKSDPKLCEEFDYYINMDENERKEQKQREQEMRKQLELQKKQQLNETSLQQDADKLIEIDFGSLDDHHLLILDDAFNESQGFDEKLDIDSIPIDPNILQSSIGEMNINQDELTNSIDDVIDASLGESTFADLQTTNIVDQSLTVSKYIINDEENGYLFNNDYSVHTYIDDQNIGLENIDGTKVNANKFSTTKRKNINIVDVRTLPNSKMISSIKRKLDNVNESSDFGTISSVIRDSHDEKIVQSNKASQLNVKRARTNHLVIKRRNNQYKKNENCHENVNESNLNVSFIKWLSSVTERINQTMHFQFNGKPEPLVFHVPQVFFDCLRERISCGGKKKRLPNSITAFVRTDAVPLGTFTKYTWLITNIFHVKSIFETPIIPLEITRSFIQNSDGSYELYKRQETDIDHFKKTDRNALIKPLELKTFLKVGYTSPNQREPTPFVIEWIPDLLPVSKIGELRIKFEFDHKKK</sequence>
<evidence type="ECO:0000256" key="1">
    <source>
        <dbReference type="SAM" id="Coils"/>
    </source>
</evidence>
<organism evidence="3 4">
    <name type="scientific">Cotesia glomerata</name>
    <name type="common">Lepidopteran parasitic wasp</name>
    <name type="synonym">Apanteles glomeratus</name>
    <dbReference type="NCBI Taxonomy" id="32391"/>
    <lineage>
        <taxon>Eukaryota</taxon>
        <taxon>Metazoa</taxon>
        <taxon>Ecdysozoa</taxon>
        <taxon>Arthropoda</taxon>
        <taxon>Hexapoda</taxon>
        <taxon>Insecta</taxon>
        <taxon>Pterygota</taxon>
        <taxon>Neoptera</taxon>
        <taxon>Endopterygota</taxon>
        <taxon>Hymenoptera</taxon>
        <taxon>Apocrita</taxon>
        <taxon>Ichneumonoidea</taxon>
        <taxon>Braconidae</taxon>
        <taxon>Microgastrinae</taxon>
        <taxon>Cotesia</taxon>
    </lineage>
</organism>
<protein>
    <recommendedName>
        <fullName evidence="2">Putative treble-clef zinc-finger domain-containing protein</fullName>
    </recommendedName>
</protein>
<dbReference type="PANTHER" id="PTHR13518:SF1">
    <property type="entry name" value="C2ORF42 HOMOLOG"/>
    <property type="match status" value="1"/>
</dbReference>
<dbReference type="AlphaFoldDB" id="A0AAV7J421"/>
<dbReference type="InterPro" id="IPR029269">
    <property type="entry name" value="Zf-tcix"/>
</dbReference>
<dbReference type="EMBL" id="JAHXZJ010000001">
    <property type="protein sequence ID" value="KAH0566726.1"/>
    <property type="molecule type" value="Genomic_DNA"/>
</dbReference>
<feature type="domain" description="Putative treble-clef zinc-finger" evidence="2">
    <location>
        <begin position="13"/>
        <end position="53"/>
    </location>
</feature>
<dbReference type="Proteomes" id="UP000826195">
    <property type="component" value="Unassembled WGS sequence"/>
</dbReference>
<keyword evidence="1" id="KW-0175">Coiled coil</keyword>
<name>A0AAV7J421_COTGL</name>
<dbReference type="GO" id="GO:0005634">
    <property type="term" value="C:nucleus"/>
    <property type="evidence" value="ECO:0007669"/>
    <property type="project" value="TreeGrafter"/>
</dbReference>